<organism evidence="1 2">
    <name type="scientific">Alkalihalobacterium chitinilyticum</name>
    <dbReference type="NCBI Taxonomy" id="2980103"/>
    <lineage>
        <taxon>Bacteria</taxon>
        <taxon>Bacillati</taxon>
        <taxon>Bacillota</taxon>
        <taxon>Bacilli</taxon>
        <taxon>Bacillales</taxon>
        <taxon>Bacillaceae</taxon>
        <taxon>Alkalihalobacterium</taxon>
    </lineage>
</organism>
<keyword evidence="2" id="KW-1185">Reference proteome</keyword>
<dbReference type="Pfam" id="PF10970">
    <property type="entry name" value="GerPE"/>
    <property type="match status" value="1"/>
</dbReference>
<accession>A0ABT5VDQ3</accession>
<protein>
    <submittedName>
        <fullName evidence="1">Spore germination protein GerPE</fullName>
    </submittedName>
</protein>
<sequence>MQNRISHVNTINVNDVSLSSTFQVGDSYHINQWSRALAVQRQIPFYFGNEGNFDVFPMFHIKNPMPVITEPINITRTNENPFIHVDHIRVIAVGSASSLHIGSNSIINAETRIKHIRQFVENP</sequence>
<reference evidence="1" key="1">
    <citation type="submission" date="2024-05" db="EMBL/GenBank/DDBJ databases">
        <title>Alkalihalobacillus sp. strain MEB203 novel alkaliphilic bacterium from Lonar Lake, India.</title>
        <authorList>
            <person name="Joshi A."/>
            <person name="Thite S."/>
            <person name="Mengade P."/>
        </authorList>
    </citation>
    <scope>NUCLEOTIDE SEQUENCE</scope>
    <source>
        <strain evidence="1">MEB 203</strain>
    </source>
</reference>
<dbReference type="InterPro" id="IPR024496">
    <property type="entry name" value="Spore_germ_GerPE"/>
</dbReference>
<dbReference type="Proteomes" id="UP001148125">
    <property type="component" value="Unassembled WGS sequence"/>
</dbReference>
<proteinExistence type="predicted"/>
<evidence type="ECO:0000313" key="2">
    <source>
        <dbReference type="Proteomes" id="UP001148125"/>
    </source>
</evidence>
<gene>
    <name evidence="1" type="ORF">N7Z68_09315</name>
</gene>
<dbReference type="EMBL" id="JAOTPO010000005">
    <property type="protein sequence ID" value="MDE5413586.1"/>
    <property type="molecule type" value="Genomic_DNA"/>
</dbReference>
<dbReference type="RefSeq" id="WP_275118205.1">
    <property type="nucleotide sequence ID" value="NZ_JAOTPO010000005.1"/>
</dbReference>
<comment type="caution">
    <text evidence="1">The sequence shown here is derived from an EMBL/GenBank/DDBJ whole genome shotgun (WGS) entry which is preliminary data.</text>
</comment>
<name>A0ABT5VDQ3_9BACI</name>
<evidence type="ECO:0000313" key="1">
    <source>
        <dbReference type="EMBL" id="MDE5413586.1"/>
    </source>
</evidence>